<name>A0A2I1HGE9_9GLOM</name>
<feature type="non-terminal residue" evidence="1">
    <location>
        <position position="1"/>
    </location>
</feature>
<reference evidence="1 2" key="1">
    <citation type="submission" date="2015-10" db="EMBL/GenBank/DDBJ databases">
        <title>Genome analyses suggest a sexual origin of heterokaryosis in a supposedly ancient asexual fungus.</title>
        <authorList>
            <person name="Ropars J."/>
            <person name="Sedzielewska K."/>
            <person name="Noel J."/>
            <person name="Charron P."/>
            <person name="Farinelli L."/>
            <person name="Marton T."/>
            <person name="Kruger M."/>
            <person name="Pelin A."/>
            <person name="Brachmann A."/>
            <person name="Corradi N."/>
        </authorList>
    </citation>
    <scope>NUCLEOTIDE SEQUENCE [LARGE SCALE GENOMIC DNA]</scope>
    <source>
        <strain evidence="1 2">A4</strain>
    </source>
</reference>
<organism evidence="1 2">
    <name type="scientific">Rhizophagus irregularis</name>
    <dbReference type="NCBI Taxonomy" id="588596"/>
    <lineage>
        <taxon>Eukaryota</taxon>
        <taxon>Fungi</taxon>
        <taxon>Fungi incertae sedis</taxon>
        <taxon>Mucoromycota</taxon>
        <taxon>Glomeromycotina</taxon>
        <taxon>Glomeromycetes</taxon>
        <taxon>Glomerales</taxon>
        <taxon>Glomeraceae</taxon>
        <taxon>Rhizophagus</taxon>
    </lineage>
</organism>
<accession>A0A2I1HGE9</accession>
<evidence type="ECO:0000313" key="2">
    <source>
        <dbReference type="Proteomes" id="UP000234323"/>
    </source>
</evidence>
<dbReference type="AlphaFoldDB" id="A0A2I1HGE9"/>
<protein>
    <submittedName>
        <fullName evidence="1">Uncharacterized protein</fullName>
    </submittedName>
</protein>
<sequence>AEYSFSTSAKVSPILKAEAEYILWKRHKEAEKAYKQAANICKKAERALGQDGRNLKKLADKLTKVNQGKYTRLKKW</sequence>
<comment type="caution">
    <text evidence="1">The sequence shown here is derived from an EMBL/GenBank/DDBJ whole genome shotgun (WGS) entry which is preliminary data.</text>
</comment>
<proteinExistence type="predicted"/>
<dbReference type="EMBL" id="LLXI01002775">
    <property type="protein sequence ID" value="PKY57952.1"/>
    <property type="molecule type" value="Genomic_DNA"/>
</dbReference>
<keyword evidence="2" id="KW-1185">Reference proteome</keyword>
<dbReference type="Proteomes" id="UP000234323">
    <property type="component" value="Unassembled WGS sequence"/>
</dbReference>
<gene>
    <name evidence="1" type="ORF">RhiirA4_479417</name>
</gene>
<evidence type="ECO:0000313" key="1">
    <source>
        <dbReference type="EMBL" id="PKY57952.1"/>
    </source>
</evidence>